<dbReference type="EMBL" id="JARBHB010000013">
    <property type="protein sequence ID" value="KAJ8870668.1"/>
    <property type="molecule type" value="Genomic_DNA"/>
</dbReference>
<organism evidence="2 3">
    <name type="scientific">Dryococelus australis</name>
    <dbReference type="NCBI Taxonomy" id="614101"/>
    <lineage>
        <taxon>Eukaryota</taxon>
        <taxon>Metazoa</taxon>
        <taxon>Ecdysozoa</taxon>
        <taxon>Arthropoda</taxon>
        <taxon>Hexapoda</taxon>
        <taxon>Insecta</taxon>
        <taxon>Pterygota</taxon>
        <taxon>Neoptera</taxon>
        <taxon>Polyneoptera</taxon>
        <taxon>Phasmatodea</taxon>
        <taxon>Verophasmatodea</taxon>
        <taxon>Anareolatae</taxon>
        <taxon>Phasmatidae</taxon>
        <taxon>Eurycanthinae</taxon>
        <taxon>Dryococelus</taxon>
    </lineage>
</organism>
<dbReference type="Proteomes" id="UP001159363">
    <property type="component" value="Chromosome 12"/>
</dbReference>
<evidence type="ECO:0000313" key="3">
    <source>
        <dbReference type="Proteomes" id="UP001159363"/>
    </source>
</evidence>
<evidence type="ECO:0000313" key="2">
    <source>
        <dbReference type="EMBL" id="KAJ8870668.1"/>
    </source>
</evidence>
<comment type="caution">
    <text evidence="2">The sequence shown here is derived from an EMBL/GenBank/DDBJ whole genome shotgun (WGS) entry which is preliminary data.</text>
</comment>
<evidence type="ECO:0000256" key="1">
    <source>
        <dbReference type="SAM" id="MobiDB-lite"/>
    </source>
</evidence>
<feature type="region of interest" description="Disordered" evidence="1">
    <location>
        <begin position="1"/>
        <end position="34"/>
    </location>
</feature>
<proteinExistence type="predicted"/>
<name>A0ABQ9GE30_9NEOP</name>
<keyword evidence="3" id="KW-1185">Reference proteome</keyword>
<protein>
    <submittedName>
        <fullName evidence="2">Uncharacterized protein</fullName>
    </submittedName>
</protein>
<accession>A0ABQ9GE30</accession>
<sequence>MQGWGKQEIPEKTRRPAASSGRTTTCENPGVTRPGIETDSPWWEACSLTAQPPWPPYPHIIMYHPSELGWIPGGVCSLIFASGNRGREDAAGRRVVSGISRFPRCYILALLLTHLTTLASQYLDGLRKGGCNLLGEVAGCTRCMCTLHGRLQLSFSKARQGKAWLLGDIFFRGECYLQLVPPPRRGSSCRPHGTVGWNSVDEAGGSNRRSRHSLLLSDEEARKRKYDCCLAIIIHPLVHKRYLETRYVLCRLSPVTEVQLHFQKTDVIRIRVRSRFRVRLPLRTCCNRLSDKRRADAICNLSLLCGGLSVSSGMKNHLTSLHACVQVIDGLTPETVSSPEKCARGSWSTNHLDPPPRLDVFELLKRARCQPANHRRSVLEYRSSDCPSLNPTMSSDKDTLLPSHTCSREFTLPGHSGLPGIVATGCPSYSSCVMACSGRPSNEGLFTLSECFHHPSWRVTSVQQRGLVDASLSPQSSRLRFPAVDAQLCYTLFTPFEKAVVGRGDRAFVRRHISQQCGVILHQGGQSVRVVVRGGPALCRHTRLPRCQAGVDVLLGRRGKKGKVMEEAPCPAKNILCVGLTYFSYTRNDFDTPTDVSFSLLSRCSENSLARHFDVIRSSDGTSHQVFKAIHNSRLSTQMHGVDYIAQLTWPRRFLVPSRADSEGRANSRSDYSKISNCPRTGETRVLTALSRHAWVAGELIASQAYALRLRGKEIMQGDMQRDREGLGSNGQRLGP</sequence>
<reference evidence="2 3" key="1">
    <citation type="submission" date="2023-02" db="EMBL/GenBank/DDBJ databases">
        <title>LHISI_Scaffold_Assembly.</title>
        <authorList>
            <person name="Stuart O.P."/>
            <person name="Cleave R."/>
            <person name="Magrath M.J.L."/>
            <person name="Mikheyev A.S."/>
        </authorList>
    </citation>
    <scope>NUCLEOTIDE SEQUENCE [LARGE SCALE GENOMIC DNA]</scope>
    <source>
        <strain evidence="2">Daus_M_001</strain>
        <tissue evidence="2">Leg muscle</tissue>
    </source>
</reference>
<gene>
    <name evidence="2" type="ORF">PR048_029691</name>
</gene>